<keyword evidence="1" id="KW-0732">Signal</keyword>
<protein>
    <recommendedName>
        <fullName evidence="2">Amine oxidase domain-containing protein</fullName>
    </recommendedName>
</protein>
<feature type="chain" id="PRO_5032772641" description="Amine oxidase domain-containing protein" evidence="1">
    <location>
        <begin position="25"/>
        <end position="487"/>
    </location>
</feature>
<feature type="domain" description="Amine oxidase" evidence="2">
    <location>
        <begin position="41"/>
        <end position="352"/>
    </location>
</feature>
<accession>A0A813G257</accession>
<dbReference type="InterPro" id="IPR002937">
    <property type="entry name" value="Amino_oxidase"/>
</dbReference>
<dbReference type="PANTHER" id="PTHR10742:SF410">
    <property type="entry name" value="LYSINE-SPECIFIC HISTONE DEMETHYLASE 2"/>
    <property type="match status" value="1"/>
</dbReference>
<dbReference type="AlphaFoldDB" id="A0A813G257"/>
<dbReference type="GO" id="GO:0016491">
    <property type="term" value="F:oxidoreductase activity"/>
    <property type="evidence" value="ECO:0007669"/>
    <property type="project" value="InterPro"/>
</dbReference>
<evidence type="ECO:0000313" key="4">
    <source>
        <dbReference type="Proteomes" id="UP000654075"/>
    </source>
</evidence>
<sequence length="487" mass="54094">MAPPLKFSPLRGFFFLALAMSGLAASLGPHSRIVIVGGGPSGIHMASALIKRGFTNVTVLDKGDSPNETDLVYGKTHTHYEEATGDTPHEMGTCYLSNSYRNIPRLVEEYLGPDQLFVPGGDLYDGQMVAAPELDKTLDQEPMYFSDLGWLNDLYKANRYSKWFLPGYVRGAFNAGKALIRYTLLRRSIIGDTYHELPPEPTTEQLKYLNMTFAELLIKHDMAEVVDGTGIGFGSYGFAFSVPALYGLWFVTPGDLQSLITEKLIPTTRASAVRSIKNGYGSLWKAMVEKDGIDIRFNSEVVHIDRHLKDLSKPIQVVLKGGERIQADHLVSAIPLGAAWLKVFKDSTPLEELACKSVQTTGLAVQLFKTAFKDKACITSHADFAPARENGEQGLTFYLEALLPQYTPDPQKAKKVYAERESVRYFRPELEAQMTARFTVAYQYLPAYEPDAAPLINASKKFITDPQETICPTPEAGIKLQIDKNWD</sequence>
<dbReference type="Gene3D" id="1.10.405.10">
    <property type="entry name" value="Guanine Nucleotide Dissociation Inhibitor, domain 1"/>
    <property type="match status" value="1"/>
</dbReference>
<dbReference type="InterPro" id="IPR050281">
    <property type="entry name" value="Flavin_monoamine_oxidase"/>
</dbReference>
<evidence type="ECO:0000256" key="1">
    <source>
        <dbReference type="SAM" id="SignalP"/>
    </source>
</evidence>
<dbReference type="PANTHER" id="PTHR10742">
    <property type="entry name" value="FLAVIN MONOAMINE OXIDASE"/>
    <property type="match status" value="1"/>
</dbReference>
<dbReference type="InterPro" id="IPR036188">
    <property type="entry name" value="FAD/NAD-bd_sf"/>
</dbReference>
<dbReference type="Gene3D" id="3.90.660.10">
    <property type="match status" value="1"/>
</dbReference>
<dbReference type="Proteomes" id="UP000654075">
    <property type="component" value="Unassembled WGS sequence"/>
</dbReference>
<dbReference type="OrthoDB" id="5046242at2759"/>
<proteinExistence type="predicted"/>
<evidence type="ECO:0000259" key="2">
    <source>
        <dbReference type="Pfam" id="PF01593"/>
    </source>
</evidence>
<name>A0A813G257_POLGL</name>
<feature type="signal peptide" evidence="1">
    <location>
        <begin position="1"/>
        <end position="24"/>
    </location>
</feature>
<dbReference type="Gene3D" id="3.50.50.60">
    <property type="entry name" value="FAD/NAD(P)-binding domain"/>
    <property type="match status" value="2"/>
</dbReference>
<gene>
    <name evidence="3" type="ORF">PGLA1383_LOCUS38464</name>
</gene>
<dbReference type="SUPFAM" id="SSF51905">
    <property type="entry name" value="FAD/NAD(P)-binding domain"/>
    <property type="match status" value="1"/>
</dbReference>
<organism evidence="3 4">
    <name type="scientific">Polarella glacialis</name>
    <name type="common">Dinoflagellate</name>
    <dbReference type="NCBI Taxonomy" id="89957"/>
    <lineage>
        <taxon>Eukaryota</taxon>
        <taxon>Sar</taxon>
        <taxon>Alveolata</taxon>
        <taxon>Dinophyceae</taxon>
        <taxon>Suessiales</taxon>
        <taxon>Suessiaceae</taxon>
        <taxon>Polarella</taxon>
    </lineage>
</organism>
<reference evidence="3" key="1">
    <citation type="submission" date="2021-02" db="EMBL/GenBank/DDBJ databases">
        <authorList>
            <person name="Dougan E. K."/>
            <person name="Rhodes N."/>
            <person name="Thang M."/>
            <person name="Chan C."/>
        </authorList>
    </citation>
    <scope>NUCLEOTIDE SEQUENCE</scope>
</reference>
<dbReference type="Pfam" id="PF01593">
    <property type="entry name" value="Amino_oxidase"/>
    <property type="match status" value="1"/>
</dbReference>
<dbReference type="EMBL" id="CAJNNV010027612">
    <property type="protein sequence ID" value="CAE8620939.1"/>
    <property type="molecule type" value="Genomic_DNA"/>
</dbReference>
<comment type="caution">
    <text evidence="3">The sequence shown here is derived from an EMBL/GenBank/DDBJ whole genome shotgun (WGS) entry which is preliminary data.</text>
</comment>
<keyword evidence="4" id="KW-1185">Reference proteome</keyword>
<evidence type="ECO:0000313" key="3">
    <source>
        <dbReference type="EMBL" id="CAE8620939.1"/>
    </source>
</evidence>